<proteinExistence type="predicted"/>
<protein>
    <submittedName>
        <fullName evidence="1">Uncharacterized protein</fullName>
    </submittedName>
</protein>
<dbReference type="EMBL" id="JAIVFL010000001">
    <property type="protein sequence ID" value="MCI4674179.1"/>
    <property type="molecule type" value="Genomic_DNA"/>
</dbReference>
<evidence type="ECO:0000313" key="1">
    <source>
        <dbReference type="EMBL" id="MCI4674179.1"/>
    </source>
</evidence>
<reference evidence="1" key="1">
    <citation type="journal article" date="2022" name="ISME J.">
        <title>Identification of active gaseous-alkane degraders at natural gas seeps.</title>
        <authorList>
            <person name="Farhan Ul Haque M."/>
            <person name="Hernandez M."/>
            <person name="Crombie A.T."/>
            <person name="Murrell J.C."/>
        </authorList>
    </citation>
    <scope>NUCLEOTIDE SEQUENCE</scope>
    <source>
        <strain evidence="1">ANDR5</strain>
    </source>
</reference>
<organism evidence="1 2">
    <name type="scientific">Candidatus Mycolicibacterium alkanivorans</name>
    <dbReference type="NCBI Taxonomy" id="2954114"/>
    <lineage>
        <taxon>Bacteria</taxon>
        <taxon>Bacillati</taxon>
        <taxon>Actinomycetota</taxon>
        <taxon>Actinomycetes</taxon>
        <taxon>Mycobacteriales</taxon>
        <taxon>Mycobacteriaceae</taxon>
        <taxon>Mycolicibacterium</taxon>
    </lineage>
</organism>
<keyword evidence="2" id="KW-1185">Reference proteome</keyword>
<evidence type="ECO:0000313" key="2">
    <source>
        <dbReference type="Proteomes" id="UP001139068"/>
    </source>
</evidence>
<name>A0ABS9YTM7_9MYCO</name>
<sequence>MTIAIVVGLLVVGIGIVLSQLFRLKDWLNRQPPPPPAEHPDDPER</sequence>
<dbReference type="RefSeq" id="WP_243070644.1">
    <property type="nucleotide sequence ID" value="NZ_JAIVFL010000001.1"/>
</dbReference>
<gene>
    <name evidence="1" type="ORF">K9U37_04215</name>
</gene>
<accession>A0ABS9YTM7</accession>
<dbReference type="Proteomes" id="UP001139068">
    <property type="component" value="Unassembled WGS sequence"/>
</dbReference>
<comment type="caution">
    <text evidence="1">The sequence shown here is derived from an EMBL/GenBank/DDBJ whole genome shotgun (WGS) entry which is preliminary data.</text>
</comment>